<evidence type="ECO:0000313" key="2">
    <source>
        <dbReference type="Proteomes" id="UP000254863"/>
    </source>
</evidence>
<dbReference type="Proteomes" id="UP000254863">
    <property type="component" value="Unassembled WGS sequence"/>
</dbReference>
<keyword evidence="1" id="KW-0131">Cell cycle</keyword>
<comment type="caution">
    <text evidence="1">The sequence shown here is derived from an EMBL/GenBank/DDBJ whole genome shotgun (WGS) entry which is preliminary data.</text>
</comment>
<name>A0A7H4PG88_9ENTR</name>
<evidence type="ECO:0000313" key="1">
    <source>
        <dbReference type="EMBL" id="STW71079.1"/>
    </source>
</evidence>
<keyword evidence="1" id="KW-0132">Cell division</keyword>
<dbReference type="EMBL" id="UGMS01000002">
    <property type="protein sequence ID" value="STW71079.1"/>
    <property type="molecule type" value="Genomic_DNA"/>
</dbReference>
<accession>A0A7H4PG88</accession>
<sequence length="68" mass="7588">MRLSSAVTEVAKVFGTQFELSGLGFDECLLMLIVCSMIGLGRRLAGNRSTFTSLYSRVVKIWYNLSLH</sequence>
<dbReference type="AlphaFoldDB" id="A0A7H4PG88"/>
<gene>
    <name evidence="1" type="primary">ftsX_3</name>
    <name evidence="1" type="ORF">NCTC11685_04677</name>
</gene>
<reference evidence="1 2" key="1">
    <citation type="submission" date="2018-06" db="EMBL/GenBank/DDBJ databases">
        <authorList>
            <consortium name="Pathogen Informatics"/>
            <person name="Doyle S."/>
        </authorList>
    </citation>
    <scope>NUCLEOTIDE SEQUENCE [LARGE SCALE GENOMIC DNA]</scope>
    <source>
        <strain evidence="1 2">NCTC11685</strain>
    </source>
</reference>
<proteinExistence type="predicted"/>
<protein>
    <submittedName>
        <fullName evidence="1">Cell division protein FtsX</fullName>
    </submittedName>
</protein>
<organism evidence="1 2">
    <name type="scientific">Klebsiella michiganensis</name>
    <dbReference type="NCBI Taxonomy" id="1134687"/>
    <lineage>
        <taxon>Bacteria</taxon>
        <taxon>Pseudomonadati</taxon>
        <taxon>Pseudomonadota</taxon>
        <taxon>Gammaproteobacteria</taxon>
        <taxon>Enterobacterales</taxon>
        <taxon>Enterobacteriaceae</taxon>
        <taxon>Klebsiella/Raoultella group</taxon>
        <taxon>Klebsiella</taxon>
    </lineage>
</organism>
<dbReference type="GO" id="GO:0051301">
    <property type="term" value="P:cell division"/>
    <property type="evidence" value="ECO:0007669"/>
    <property type="project" value="UniProtKB-KW"/>
</dbReference>